<keyword evidence="1 5" id="KW-1003">Cell membrane</keyword>
<keyword evidence="7" id="KW-1185">Reference proteome</keyword>
<sequence length="238" mass="25667">MSTTSAPARASEASSGIKHLVDYGPLVVFFLVNFLVPATAARGIVSHFTRALDGMAQVEMLLMARVILATAAFVIASAAALVLAKVKLGRVPPLLLISGGLVLVFGGLTMYFRDARFIQMKPTIVYALLSGVLLGGLLAHKPLLRDLLGSTYPGLSEAGWRRLTINWILFFAAMAVANEAVWRGAYALYGKSRGWDLWAIYKLWVVIPLTLIFAIANVPMLLRHGAQLGQEPPLPPEG</sequence>
<evidence type="ECO:0000256" key="5">
    <source>
        <dbReference type="HAMAP-Rule" id="MF_00189"/>
    </source>
</evidence>
<evidence type="ECO:0000256" key="1">
    <source>
        <dbReference type="ARBA" id="ARBA00022475"/>
    </source>
</evidence>
<evidence type="ECO:0000256" key="3">
    <source>
        <dbReference type="ARBA" id="ARBA00022989"/>
    </source>
</evidence>
<feature type="transmembrane region" description="Helical" evidence="5">
    <location>
        <begin position="62"/>
        <end position="82"/>
    </location>
</feature>
<reference evidence="7" key="1">
    <citation type="submission" date="2016-10" db="EMBL/GenBank/DDBJ databases">
        <authorList>
            <person name="Varghese N."/>
            <person name="Submissions S."/>
        </authorList>
    </citation>
    <scope>NUCLEOTIDE SEQUENCE [LARGE SCALE GENOMIC DNA]</scope>
    <source>
        <strain evidence="7">JS21-1</strain>
    </source>
</reference>
<gene>
    <name evidence="5" type="primary">yciB</name>
    <name evidence="6" type="ORF">SAMN05216382_0716</name>
</gene>
<comment type="function">
    <text evidence="5">Plays a role in cell envelope biogenesis, maintenance of cell envelope integrity and membrane homeostasis.</text>
</comment>
<proteinExistence type="inferred from homology"/>
<evidence type="ECO:0000256" key="4">
    <source>
        <dbReference type="ARBA" id="ARBA00023136"/>
    </source>
</evidence>
<dbReference type="PANTHER" id="PTHR36917">
    <property type="entry name" value="INTRACELLULAR SEPTATION PROTEIN A-RELATED"/>
    <property type="match status" value="1"/>
</dbReference>
<dbReference type="InterPro" id="IPR006008">
    <property type="entry name" value="YciB"/>
</dbReference>
<evidence type="ECO:0000313" key="6">
    <source>
        <dbReference type="EMBL" id="SEK59301.1"/>
    </source>
</evidence>
<dbReference type="Pfam" id="PF04279">
    <property type="entry name" value="IspA"/>
    <property type="match status" value="1"/>
</dbReference>
<dbReference type="OrthoDB" id="9788219at2"/>
<protein>
    <recommendedName>
        <fullName evidence="5">Inner membrane-spanning protein YciB</fullName>
    </recommendedName>
</protein>
<comment type="similarity">
    <text evidence="5">Belongs to the YciB family.</text>
</comment>
<name>A0A1H7I9S8_9SPHN</name>
<feature type="transmembrane region" description="Helical" evidence="5">
    <location>
        <begin position="94"/>
        <end position="112"/>
    </location>
</feature>
<keyword evidence="2 5" id="KW-0812">Transmembrane</keyword>
<feature type="transmembrane region" description="Helical" evidence="5">
    <location>
        <begin position="203"/>
        <end position="222"/>
    </location>
</feature>
<dbReference type="Proteomes" id="UP000199214">
    <property type="component" value="Unassembled WGS sequence"/>
</dbReference>
<dbReference type="AlphaFoldDB" id="A0A1H7I9S8"/>
<dbReference type="EMBL" id="FNZZ01000001">
    <property type="protein sequence ID" value="SEK59301.1"/>
    <property type="molecule type" value="Genomic_DNA"/>
</dbReference>
<organism evidence="6 7">
    <name type="scientific">Sphingomonas palmae</name>
    <dbReference type="NCBI Taxonomy" id="1855283"/>
    <lineage>
        <taxon>Bacteria</taxon>
        <taxon>Pseudomonadati</taxon>
        <taxon>Pseudomonadota</taxon>
        <taxon>Alphaproteobacteria</taxon>
        <taxon>Sphingomonadales</taxon>
        <taxon>Sphingomonadaceae</taxon>
        <taxon>Sphingomonas</taxon>
    </lineage>
</organism>
<dbReference type="PANTHER" id="PTHR36917:SF1">
    <property type="entry name" value="INNER MEMBRANE-SPANNING PROTEIN YCIB"/>
    <property type="match status" value="1"/>
</dbReference>
<keyword evidence="5" id="KW-0997">Cell inner membrane</keyword>
<feature type="transmembrane region" description="Helical" evidence="5">
    <location>
        <begin position="124"/>
        <end position="144"/>
    </location>
</feature>
<dbReference type="STRING" id="1855283.SAMN05216382_0716"/>
<feature type="transmembrane region" description="Helical" evidence="5">
    <location>
        <begin position="23"/>
        <end position="41"/>
    </location>
</feature>
<keyword evidence="3 5" id="KW-1133">Transmembrane helix</keyword>
<feature type="transmembrane region" description="Helical" evidence="5">
    <location>
        <begin position="164"/>
        <end position="182"/>
    </location>
</feature>
<keyword evidence="4 5" id="KW-0472">Membrane</keyword>
<dbReference type="GO" id="GO:0005886">
    <property type="term" value="C:plasma membrane"/>
    <property type="evidence" value="ECO:0007669"/>
    <property type="project" value="UniProtKB-SubCell"/>
</dbReference>
<dbReference type="RefSeq" id="WP_093003303.1">
    <property type="nucleotide sequence ID" value="NZ_FNZZ01000001.1"/>
</dbReference>
<evidence type="ECO:0000256" key="2">
    <source>
        <dbReference type="ARBA" id="ARBA00022692"/>
    </source>
</evidence>
<evidence type="ECO:0000313" key="7">
    <source>
        <dbReference type="Proteomes" id="UP000199214"/>
    </source>
</evidence>
<accession>A0A1H7I9S8</accession>
<dbReference type="HAMAP" id="MF_00189">
    <property type="entry name" value="YciB"/>
    <property type="match status" value="1"/>
</dbReference>
<comment type="subcellular location">
    <subcellularLocation>
        <location evidence="5">Cell inner membrane</location>
        <topology evidence="5">Multi-pass membrane protein</topology>
    </subcellularLocation>
</comment>